<proteinExistence type="predicted"/>
<accession>A0ABV7ZFX8</accession>
<dbReference type="Proteomes" id="UP001595783">
    <property type="component" value="Unassembled WGS sequence"/>
</dbReference>
<dbReference type="EMBL" id="JBHRZO010000002">
    <property type="protein sequence ID" value="MFC3847076.1"/>
    <property type="molecule type" value="Genomic_DNA"/>
</dbReference>
<name>A0ABV7ZFX8_9HELI</name>
<comment type="caution">
    <text evidence="1">The sequence shown here is derived from an EMBL/GenBank/DDBJ whole genome shotgun (WGS) entry which is preliminary data.</text>
</comment>
<organism evidence="1 2">
    <name type="scientific">Helicobacter baculiformis</name>
    <dbReference type="NCBI Taxonomy" id="427351"/>
    <lineage>
        <taxon>Bacteria</taxon>
        <taxon>Pseudomonadati</taxon>
        <taxon>Campylobacterota</taxon>
        <taxon>Epsilonproteobacteria</taxon>
        <taxon>Campylobacterales</taxon>
        <taxon>Helicobacteraceae</taxon>
        <taxon>Helicobacter</taxon>
    </lineage>
</organism>
<reference evidence="2" key="1">
    <citation type="journal article" date="2019" name="Int. J. Syst. Evol. Microbiol.">
        <title>The Global Catalogue of Microorganisms (GCM) 10K type strain sequencing project: providing services to taxonomists for standard genome sequencing and annotation.</title>
        <authorList>
            <consortium name="The Broad Institute Genomics Platform"/>
            <consortium name="The Broad Institute Genome Sequencing Center for Infectious Disease"/>
            <person name="Wu L."/>
            <person name="Ma J."/>
        </authorList>
    </citation>
    <scope>NUCLEOTIDE SEQUENCE [LARGE SCALE GENOMIC DNA]</scope>
    <source>
        <strain evidence="2">CCUG 53816</strain>
    </source>
</reference>
<gene>
    <name evidence="1" type="ORF">ACFOPX_00805</name>
</gene>
<dbReference type="RefSeq" id="WP_233708986.1">
    <property type="nucleotide sequence ID" value="NZ_FZMF01000015.1"/>
</dbReference>
<evidence type="ECO:0000313" key="2">
    <source>
        <dbReference type="Proteomes" id="UP001595783"/>
    </source>
</evidence>
<evidence type="ECO:0000313" key="1">
    <source>
        <dbReference type="EMBL" id="MFC3847076.1"/>
    </source>
</evidence>
<sequence>MKKANTLISGSTITIANPMRLLDQFKSQIASIQANYEDLKPAVENFDIRGRLRDKYLEKKCPWLDMSKLTHNKVLDFHNLSTAISQAGEQIALIKDAQARINLQSLEGELSGRALGAILCEQLNKYEAEVNEQNYSIDESQAIMHGDWGAVRKTRF</sequence>
<protein>
    <submittedName>
        <fullName evidence="1">Uncharacterized protein</fullName>
    </submittedName>
</protein>
<keyword evidence="2" id="KW-1185">Reference proteome</keyword>